<accession>A0A934LZ43</accession>
<gene>
    <name evidence="5" type="ORF">JAO82_00120</name>
</gene>
<dbReference type="RefSeq" id="WP_198684308.1">
    <property type="nucleotide sequence ID" value="NZ_JAEIJD010000001.1"/>
</dbReference>
<dbReference type="GO" id="GO:0006508">
    <property type="term" value="P:proteolysis"/>
    <property type="evidence" value="ECO:0007669"/>
    <property type="project" value="UniProtKB-KW"/>
</dbReference>
<evidence type="ECO:0000259" key="4">
    <source>
        <dbReference type="Pfam" id="PF04586"/>
    </source>
</evidence>
<keyword evidence="2 5" id="KW-0645">Protease</keyword>
<keyword evidence="1" id="KW-1188">Viral release from host cell</keyword>
<organism evidence="5 6">
    <name type="scientific">Pontibaca salina</name>
    <dbReference type="NCBI Taxonomy" id="2795731"/>
    <lineage>
        <taxon>Bacteria</taxon>
        <taxon>Pseudomonadati</taxon>
        <taxon>Pseudomonadota</taxon>
        <taxon>Alphaproteobacteria</taxon>
        <taxon>Rhodobacterales</taxon>
        <taxon>Roseobacteraceae</taxon>
        <taxon>Pontibaca</taxon>
    </lineage>
</organism>
<evidence type="ECO:0000313" key="6">
    <source>
        <dbReference type="Proteomes" id="UP000613255"/>
    </source>
</evidence>
<sequence length="212" mass="23153">MLWAGHGGGLEIRKRASGELSLSGSFPYGVPAVLSDGGRTGRPKKEIIAKRAFEYRINTPSDHDGKPKEIHLLSGHDFGKPLASVRSGTLSLKDSDKALTFTATITEEMQEVSYVRDVLAALNAGLAVGISPGFRLPPKRRVAEPETVEDEGMRPEEGAFNAIIRTIKSALLYELSIVTRPAYPQTQIEARNWSMTDGGVAVPVHAYNRWRL</sequence>
<keyword evidence="3" id="KW-0378">Hydrolase</keyword>
<evidence type="ECO:0000256" key="1">
    <source>
        <dbReference type="ARBA" id="ARBA00022612"/>
    </source>
</evidence>
<comment type="caution">
    <text evidence="5">The sequence shown here is derived from an EMBL/GenBank/DDBJ whole genome shotgun (WGS) entry which is preliminary data.</text>
</comment>
<evidence type="ECO:0000256" key="3">
    <source>
        <dbReference type="ARBA" id="ARBA00022801"/>
    </source>
</evidence>
<feature type="domain" description="Prohead serine protease" evidence="4">
    <location>
        <begin position="44"/>
        <end position="195"/>
    </location>
</feature>
<dbReference type="InterPro" id="IPR054613">
    <property type="entry name" value="Peptidase_S78_dom"/>
</dbReference>
<reference evidence="5" key="1">
    <citation type="submission" date="2020-12" db="EMBL/GenBank/DDBJ databases">
        <title>Pontibaca salina gen. nov., sp. nov., isolated from marine sediment.</title>
        <authorList>
            <person name="Bo J."/>
            <person name="Wang S."/>
            <person name="Song X."/>
            <person name="Du Z."/>
        </authorList>
    </citation>
    <scope>NUCLEOTIDE SEQUENCE</scope>
    <source>
        <strain evidence="5">S1109L</strain>
    </source>
</reference>
<protein>
    <submittedName>
        <fullName evidence="5">HK97 family phage prohead protease</fullName>
    </submittedName>
</protein>
<dbReference type="AlphaFoldDB" id="A0A934LZ43"/>
<proteinExistence type="predicted"/>
<dbReference type="GO" id="GO:0008233">
    <property type="term" value="F:peptidase activity"/>
    <property type="evidence" value="ECO:0007669"/>
    <property type="project" value="UniProtKB-KW"/>
</dbReference>
<dbReference type="Pfam" id="PF04586">
    <property type="entry name" value="Peptidase_S78"/>
    <property type="match status" value="1"/>
</dbReference>
<dbReference type="EMBL" id="JAEIJD010000001">
    <property type="protein sequence ID" value="MBI6628273.1"/>
    <property type="molecule type" value="Genomic_DNA"/>
</dbReference>
<keyword evidence="6" id="KW-1185">Reference proteome</keyword>
<evidence type="ECO:0000256" key="2">
    <source>
        <dbReference type="ARBA" id="ARBA00022670"/>
    </source>
</evidence>
<name>A0A934LZ43_9RHOB</name>
<dbReference type="Proteomes" id="UP000613255">
    <property type="component" value="Unassembled WGS sequence"/>
</dbReference>
<evidence type="ECO:0000313" key="5">
    <source>
        <dbReference type="EMBL" id="MBI6628273.1"/>
    </source>
</evidence>